<feature type="domain" description="OmpR/PhoB-type" evidence="4">
    <location>
        <begin position="1"/>
        <end position="89"/>
    </location>
</feature>
<dbReference type="InterPro" id="IPR001867">
    <property type="entry name" value="OmpR/PhoB-type_DNA-bd"/>
</dbReference>
<dbReference type="PANTHER" id="PTHR47691:SF3">
    <property type="entry name" value="HTH-TYPE TRANSCRIPTIONAL REGULATOR RV0890C-RELATED"/>
    <property type="match status" value="1"/>
</dbReference>
<dbReference type="GO" id="GO:0000160">
    <property type="term" value="P:phosphorelay signal transduction system"/>
    <property type="evidence" value="ECO:0007669"/>
    <property type="project" value="InterPro"/>
</dbReference>
<dbReference type="Gene3D" id="1.10.10.10">
    <property type="entry name" value="Winged helix-like DNA-binding domain superfamily/Winged helix DNA-binding domain"/>
    <property type="match status" value="1"/>
</dbReference>
<evidence type="ECO:0000256" key="1">
    <source>
        <dbReference type="ARBA" id="ARBA00005820"/>
    </source>
</evidence>
<name>A0A8J3BZA7_9ACTN</name>
<dbReference type="AlphaFoldDB" id="A0A8J3BZA7"/>
<accession>A0A8J3BZA7</accession>
<evidence type="ECO:0000256" key="2">
    <source>
        <dbReference type="ARBA" id="ARBA00023125"/>
    </source>
</evidence>
<dbReference type="PANTHER" id="PTHR47691">
    <property type="entry name" value="REGULATOR-RELATED"/>
    <property type="match status" value="1"/>
</dbReference>
<dbReference type="PROSITE" id="PS51755">
    <property type="entry name" value="OMPR_PHOB"/>
    <property type="match status" value="1"/>
</dbReference>
<dbReference type="SUPFAM" id="SSF52540">
    <property type="entry name" value="P-loop containing nucleoside triphosphate hydrolases"/>
    <property type="match status" value="1"/>
</dbReference>
<dbReference type="Pfam" id="PF13401">
    <property type="entry name" value="AAA_22"/>
    <property type="match status" value="1"/>
</dbReference>
<dbReference type="InterPro" id="IPR049945">
    <property type="entry name" value="AAA_22"/>
</dbReference>
<dbReference type="InterPro" id="IPR016032">
    <property type="entry name" value="Sig_transdc_resp-reg_C-effctor"/>
</dbReference>
<reference evidence="5" key="1">
    <citation type="journal article" date="2014" name="Int. J. Syst. Evol. Microbiol.">
        <title>Complete genome sequence of Corynebacterium casei LMG S-19264T (=DSM 44701T), isolated from a smear-ripened cheese.</title>
        <authorList>
            <consortium name="US DOE Joint Genome Institute (JGI-PGF)"/>
            <person name="Walter F."/>
            <person name="Albersmeier A."/>
            <person name="Kalinowski J."/>
            <person name="Ruckert C."/>
        </authorList>
    </citation>
    <scope>NUCLEOTIDE SEQUENCE</scope>
    <source>
        <strain evidence="5">CGMCC 4.7299</strain>
    </source>
</reference>
<keyword evidence="6" id="KW-1185">Reference proteome</keyword>
<dbReference type="PRINTS" id="PR00364">
    <property type="entry name" value="DISEASERSIST"/>
</dbReference>
<protein>
    <submittedName>
        <fullName evidence="5">SARP family transcriptional regulator</fullName>
    </submittedName>
</protein>
<dbReference type="Gene3D" id="1.25.40.10">
    <property type="entry name" value="Tetratricopeptide repeat domain"/>
    <property type="match status" value="3"/>
</dbReference>
<dbReference type="SUPFAM" id="SSF48452">
    <property type="entry name" value="TPR-like"/>
    <property type="match status" value="2"/>
</dbReference>
<dbReference type="InterPro" id="IPR027417">
    <property type="entry name" value="P-loop_NTPase"/>
</dbReference>
<keyword evidence="2 3" id="KW-0238">DNA-binding</keyword>
<dbReference type="SMART" id="SM00862">
    <property type="entry name" value="Trans_reg_C"/>
    <property type="match status" value="1"/>
</dbReference>
<dbReference type="CDD" id="cd15831">
    <property type="entry name" value="BTAD"/>
    <property type="match status" value="1"/>
</dbReference>
<dbReference type="GO" id="GO:0016887">
    <property type="term" value="F:ATP hydrolysis activity"/>
    <property type="evidence" value="ECO:0007669"/>
    <property type="project" value="InterPro"/>
</dbReference>
<sequence length="1027" mass="109782">MVEIRLLGPVELRTGTGEPVPVTGARLRTLLVLLALQANRTVTPGRLIDGVWADDPPAAAGNALQALVSRLRRTGLVVTAGPGGYCLSIDADRVDAARFARLVGDGDAAEALRLWRGELTFPEAAQADAVRLEQLRRTATREHLAARLSAGEDVVAEAERLAATHPADEPLAGLLMQAFVATGSPGRALDVFDRMRRRLAETLGTDPSPELTELHLGILREDRSRHGNLPAEVSSFVGRDADLRRVGDLLAEHRLVTLTGPGGSGKTRLSLETGRQFAMHAPDGVWRVELAPVTDPAEVPQAVLGALGLRSRMLVAHAGDSVSPLARLAAAVSSKAMLVILDNCEHLIGAAARVAETMVRASPGLRLLATSREPLGIPGERLWPVEPLALPPPDADTTTAMSYPAVRLLLDRAAGFGLDEATTAPAVHVCRALDGMPLAIELAAARLRTLPVEVLAGRLDDRFRLLTGGSRTALPRHQTLRAVVDWSWDLLDEPERRLWQCLAVLPGGADVTGAERMFGADPDLLGSLVDRSLLVLGPGGRYRMLETIREYGWARLAESGEPESTRRAVAAYLLDLAARAEPELRRADQLEWLRRLDAEHDNMLATIRAAIDAGDAATGCAMVARLGWYWWLRGHRAEGAQLGIEVLALPGAADRRDRALAHALCAMNGLEGALDMDVVHAHFRAAQELDTTIPDSHLLLRLVRPLNAMFAVDDEAECFRQVGGLIEDSDPWLRAAALMIDGVLRINFGHRADTAERSLRASSEAFRALGDRWGIAFTLSMLGDMAASRGDFTAAVRTQREAIAMVREVGIREDIPQLEAKLAHQLLLAGEEDEARRVLKQAEASAEAVGLPEVLACVVFSQITFDRMDGDLAAAREKLDKAARLMREPSFAPQAVALARSVRGMVEAASGELAAARCLHADALRLSRESKDRPVVAQCLVGVADLAMREGDPARAARLIGAADGVRGSVDLALPDTARITTQARAALGDAGYAQAYADGSTVTMAAMIEAAMIEAAGLSGPDAPAG</sequence>
<evidence type="ECO:0000259" key="4">
    <source>
        <dbReference type="PROSITE" id="PS51755"/>
    </source>
</evidence>
<organism evidence="5 6">
    <name type="scientific">Mangrovihabitans endophyticus</name>
    <dbReference type="NCBI Taxonomy" id="1751298"/>
    <lineage>
        <taxon>Bacteria</taxon>
        <taxon>Bacillati</taxon>
        <taxon>Actinomycetota</taxon>
        <taxon>Actinomycetes</taxon>
        <taxon>Micromonosporales</taxon>
        <taxon>Micromonosporaceae</taxon>
        <taxon>Mangrovihabitans</taxon>
    </lineage>
</organism>
<comment type="caution">
    <text evidence="5">The sequence shown here is derived from an EMBL/GenBank/DDBJ whole genome shotgun (WGS) entry which is preliminary data.</text>
</comment>
<dbReference type="GO" id="GO:0003677">
    <property type="term" value="F:DNA binding"/>
    <property type="evidence" value="ECO:0007669"/>
    <property type="project" value="UniProtKB-UniRule"/>
</dbReference>
<dbReference type="InterPro" id="IPR011990">
    <property type="entry name" value="TPR-like_helical_dom_sf"/>
</dbReference>
<dbReference type="InterPro" id="IPR036388">
    <property type="entry name" value="WH-like_DNA-bd_sf"/>
</dbReference>
<proteinExistence type="inferred from homology"/>
<gene>
    <name evidence="5" type="ORF">GCM10012284_22480</name>
</gene>
<dbReference type="Pfam" id="PF03704">
    <property type="entry name" value="BTAD"/>
    <property type="match status" value="1"/>
</dbReference>
<dbReference type="EMBL" id="BMMX01000007">
    <property type="protein sequence ID" value="GGK87932.1"/>
    <property type="molecule type" value="Genomic_DNA"/>
</dbReference>
<dbReference type="Proteomes" id="UP000656042">
    <property type="component" value="Unassembled WGS sequence"/>
</dbReference>
<evidence type="ECO:0000313" key="6">
    <source>
        <dbReference type="Proteomes" id="UP000656042"/>
    </source>
</evidence>
<evidence type="ECO:0000313" key="5">
    <source>
        <dbReference type="EMBL" id="GGK87932.1"/>
    </source>
</evidence>
<reference evidence="5" key="2">
    <citation type="submission" date="2020-09" db="EMBL/GenBank/DDBJ databases">
        <authorList>
            <person name="Sun Q."/>
            <person name="Zhou Y."/>
        </authorList>
    </citation>
    <scope>NUCLEOTIDE SEQUENCE</scope>
    <source>
        <strain evidence="5">CGMCC 4.7299</strain>
    </source>
</reference>
<dbReference type="GO" id="GO:0006355">
    <property type="term" value="P:regulation of DNA-templated transcription"/>
    <property type="evidence" value="ECO:0007669"/>
    <property type="project" value="InterPro"/>
</dbReference>
<dbReference type="InterPro" id="IPR005158">
    <property type="entry name" value="BTAD"/>
</dbReference>
<evidence type="ECO:0000256" key="3">
    <source>
        <dbReference type="PROSITE-ProRule" id="PRU01091"/>
    </source>
</evidence>
<feature type="DNA-binding region" description="OmpR/PhoB-type" evidence="3">
    <location>
        <begin position="1"/>
        <end position="89"/>
    </location>
</feature>
<dbReference type="SMART" id="SM01043">
    <property type="entry name" value="BTAD"/>
    <property type="match status" value="1"/>
</dbReference>
<dbReference type="SUPFAM" id="SSF46894">
    <property type="entry name" value="C-terminal effector domain of the bipartite response regulators"/>
    <property type="match status" value="1"/>
</dbReference>
<comment type="similarity">
    <text evidence="1">Belongs to the AfsR/DnrI/RedD regulatory family.</text>
</comment>